<protein>
    <submittedName>
        <fullName evidence="10">S8 family serine peptidase</fullName>
    </submittedName>
</protein>
<dbReference type="CDD" id="cd04059">
    <property type="entry name" value="Peptidases_S8_Protein_convertases_Kexins_Furin-like"/>
    <property type="match status" value="1"/>
</dbReference>
<organism evidence="10 11">
    <name type="scientific">Paraburkholderia sacchari</name>
    <dbReference type="NCBI Taxonomy" id="159450"/>
    <lineage>
        <taxon>Bacteria</taxon>
        <taxon>Pseudomonadati</taxon>
        <taxon>Pseudomonadota</taxon>
        <taxon>Betaproteobacteria</taxon>
        <taxon>Burkholderiales</taxon>
        <taxon>Burkholderiaceae</taxon>
        <taxon>Paraburkholderia</taxon>
    </lineage>
</organism>
<proteinExistence type="inferred from homology"/>
<dbReference type="PROSITE" id="PS00137">
    <property type="entry name" value="SUBTILASE_HIS"/>
    <property type="match status" value="1"/>
</dbReference>
<reference evidence="10" key="2">
    <citation type="submission" date="2020-04" db="EMBL/GenBank/DDBJ databases">
        <authorList>
            <person name="Alexandrino P."/>
            <person name="Mendonca T."/>
            <person name="Guaman L."/>
            <person name="Cherix J."/>
            <person name="Lozano-Sakalauskas G."/>
            <person name="Fujita A."/>
            <person name="Filho E.R."/>
            <person name="Long P."/>
            <person name="Padilla G."/>
            <person name="Taciro M.K."/>
            <person name="Gomez J.G."/>
            <person name="Silva L.F."/>
            <person name="Torres M."/>
        </authorList>
    </citation>
    <scope>NUCLEOTIDE SEQUENCE</scope>
    <source>
        <strain evidence="10">LMG 19450</strain>
    </source>
</reference>
<dbReference type="InterPro" id="IPR023828">
    <property type="entry name" value="Peptidase_S8_Ser-AS"/>
</dbReference>
<dbReference type="EMBL" id="JTDB02000002">
    <property type="protein sequence ID" value="NLP61786.1"/>
    <property type="molecule type" value="Genomic_DNA"/>
</dbReference>
<dbReference type="Proteomes" id="UP000030460">
    <property type="component" value="Unassembled WGS sequence"/>
</dbReference>
<dbReference type="GO" id="GO:0004252">
    <property type="term" value="F:serine-type endopeptidase activity"/>
    <property type="evidence" value="ECO:0007669"/>
    <property type="project" value="UniProtKB-UniRule"/>
</dbReference>
<dbReference type="InterPro" id="IPR008979">
    <property type="entry name" value="Galactose-bd-like_sf"/>
</dbReference>
<dbReference type="OrthoDB" id="1676884at2"/>
<dbReference type="RefSeq" id="WP_161790846.1">
    <property type="nucleotide sequence ID" value="NZ_CADFGF010000001.1"/>
</dbReference>
<dbReference type="PRINTS" id="PR00723">
    <property type="entry name" value="SUBTILISIN"/>
</dbReference>
<dbReference type="InterPro" id="IPR036852">
    <property type="entry name" value="Peptidase_S8/S53_dom_sf"/>
</dbReference>
<dbReference type="Pfam" id="PF00082">
    <property type="entry name" value="Peptidase_S8"/>
    <property type="match status" value="1"/>
</dbReference>
<dbReference type="PROSITE" id="PS51892">
    <property type="entry name" value="SUBTILASE"/>
    <property type="match status" value="1"/>
</dbReference>
<dbReference type="Gene3D" id="3.40.50.200">
    <property type="entry name" value="Peptidase S8/S53 domain"/>
    <property type="match status" value="1"/>
</dbReference>
<evidence type="ECO:0000256" key="5">
    <source>
        <dbReference type="ARBA" id="ARBA00022825"/>
    </source>
</evidence>
<dbReference type="Gene3D" id="2.60.120.260">
    <property type="entry name" value="Galactose-binding domain-like"/>
    <property type="match status" value="1"/>
</dbReference>
<comment type="similarity">
    <text evidence="1">Belongs to the peptidase S8 family. Furin subfamily.</text>
</comment>
<feature type="domain" description="P/Homo B" evidence="9">
    <location>
        <begin position="492"/>
        <end position="635"/>
    </location>
</feature>
<dbReference type="GO" id="GO:0016485">
    <property type="term" value="P:protein processing"/>
    <property type="evidence" value="ECO:0007669"/>
    <property type="project" value="TreeGrafter"/>
</dbReference>
<dbReference type="InterPro" id="IPR002884">
    <property type="entry name" value="P_dom"/>
</dbReference>
<reference evidence="10" key="1">
    <citation type="journal article" date="2015" name="Genome Announc.">
        <title>Draft Genome Sequence of the Polyhydroxyalkanoate-Producing Bacterium Burkholderia sacchari LMG 19450 Isolated from Brazilian Sugarcane Plantation Soil.</title>
        <authorList>
            <person name="Alexandrino P.M."/>
            <person name="Mendonca T.T."/>
            <person name="Guaman Bautista L.P."/>
            <person name="Cherix J."/>
            <person name="Lozano-Sakalauskas G.C."/>
            <person name="Fujita A."/>
            <person name="Ramos Filho E."/>
            <person name="Long P."/>
            <person name="Padilla G."/>
            <person name="Taciro M.K."/>
            <person name="Gomez J.G."/>
            <person name="Silva L.F."/>
        </authorList>
    </citation>
    <scope>NUCLEOTIDE SEQUENCE</scope>
    <source>
        <strain evidence="10">LMG 19450</strain>
    </source>
</reference>
<dbReference type="PROSITE" id="PS51829">
    <property type="entry name" value="P_HOMO_B"/>
    <property type="match status" value="1"/>
</dbReference>
<keyword evidence="2 8" id="KW-0645">Protease</keyword>
<evidence type="ECO:0000313" key="11">
    <source>
        <dbReference type="Proteomes" id="UP000030460"/>
    </source>
</evidence>
<dbReference type="SUPFAM" id="SSF52743">
    <property type="entry name" value="Subtilisin-like"/>
    <property type="match status" value="1"/>
</dbReference>
<dbReference type="Pfam" id="PF01483">
    <property type="entry name" value="P_proprotein"/>
    <property type="match status" value="1"/>
</dbReference>
<accession>A0A8T6ZAI5</accession>
<dbReference type="GO" id="GO:0012505">
    <property type="term" value="C:endomembrane system"/>
    <property type="evidence" value="ECO:0007669"/>
    <property type="project" value="UniProtKB-ARBA"/>
</dbReference>
<feature type="active site" description="Charge relay system" evidence="7 8">
    <location>
        <position position="113"/>
    </location>
</feature>
<evidence type="ECO:0000256" key="1">
    <source>
        <dbReference type="ARBA" id="ARBA00005325"/>
    </source>
</evidence>
<dbReference type="InterPro" id="IPR022398">
    <property type="entry name" value="Peptidase_S8_His-AS"/>
</dbReference>
<dbReference type="GO" id="GO:0005737">
    <property type="term" value="C:cytoplasm"/>
    <property type="evidence" value="ECO:0007669"/>
    <property type="project" value="UniProtKB-ARBA"/>
</dbReference>
<evidence type="ECO:0000256" key="8">
    <source>
        <dbReference type="PROSITE-ProRule" id="PRU01240"/>
    </source>
</evidence>
<keyword evidence="11" id="KW-1185">Reference proteome</keyword>
<evidence type="ECO:0000256" key="7">
    <source>
        <dbReference type="PIRSR" id="PIRSR615500-1"/>
    </source>
</evidence>
<feature type="active site" description="Charge relay system" evidence="7 8">
    <location>
        <position position="161"/>
    </location>
</feature>
<evidence type="ECO:0000259" key="9">
    <source>
        <dbReference type="PROSITE" id="PS51829"/>
    </source>
</evidence>
<dbReference type="GO" id="GO:0016020">
    <property type="term" value="C:membrane"/>
    <property type="evidence" value="ECO:0007669"/>
    <property type="project" value="TreeGrafter"/>
</dbReference>
<keyword evidence="3" id="KW-0732">Signal</keyword>
<dbReference type="InterPro" id="IPR000209">
    <property type="entry name" value="Peptidase_S8/S53_dom"/>
</dbReference>
<name>A0A8T6ZAI5_9BURK</name>
<keyword evidence="4 8" id="KW-0378">Hydrolase</keyword>
<evidence type="ECO:0000256" key="2">
    <source>
        <dbReference type="ARBA" id="ARBA00022670"/>
    </source>
</evidence>
<dbReference type="PROSITE" id="PS00138">
    <property type="entry name" value="SUBTILASE_SER"/>
    <property type="match status" value="1"/>
</dbReference>
<dbReference type="AlphaFoldDB" id="A0A8T6ZAI5"/>
<dbReference type="InterPro" id="IPR034182">
    <property type="entry name" value="Kexin/furin"/>
</dbReference>
<dbReference type="InterPro" id="IPR015500">
    <property type="entry name" value="Peptidase_S8_subtilisin-rel"/>
</dbReference>
<evidence type="ECO:0000256" key="6">
    <source>
        <dbReference type="ARBA" id="ARBA00022837"/>
    </source>
</evidence>
<dbReference type="PANTHER" id="PTHR42884:SF14">
    <property type="entry name" value="NEUROENDOCRINE CONVERTASE 1"/>
    <property type="match status" value="1"/>
</dbReference>
<evidence type="ECO:0000313" key="10">
    <source>
        <dbReference type="EMBL" id="NLP61786.1"/>
    </source>
</evidence>
<gene>
    <name evidence="10" type="ORF">NH14_011525</name>
</gene>
<evidence type="ECO:0000256" key="4">
    <source>
        <dbReference type="ARBA" id="ARBA00022801"/>
    </source>
</evidence>
<dbReference type="PANTHER" id="PTHR42884">
    <property type="entry name" value="PROPROTEIN CONVERTASE SUBTILISIN/KEXIN-RELATED"/>
    <property type="match status" value="1"/>
</dbReference>
<keyword evidence="6" id="KW-0106">Calcium</keyword>
<feature type="active site" description="Charge relay system" evidence="7 8">
    <location>
        <position position="398"/>
    </location>
</feature>
<dbReference type="SUPFAM" id="SSF49785">
    <property type="entry name" value="Galactose-binding domain-like"/>
    <property type="match status" value="1"/>
</dbReference>
<sequence>MNRRTNTKIHARPRFRKIDLQSLLSGRLSRYAVVSLFAALLAACGGGSNEDTQASGGSTPPKPDSLVQYEWHLKNTGQSTFSDRGGVPGIDLNVAPVFDRGETGEGVRVLVVDEGVDIRHPDLKDRIDSSMLHSFDPTVADANDPTPTQAQTPAPSTNLAHGTMVAGIIGASGIDGTGVRGVAPGIKLGGITYMCGKVGQADPCYVDANFANSFGGAPYSQNADVFNASFGSDGPAVQEFDPSSSAYAVVMKHLETLRNGKGALVVKAPGNSYSFFWEGVDCSQAIEAGVTCGNAALDPVNTMPQVVTVAAVNADGVKASYSTAGSTNLVSGLGGEFGYKVDDAISGPAILTTDLSGCNRGAVRTGEKSENPFNDPSTAIARELNPDCNYSATMNGTSAATPTVAGVIALMLHANPQLTWRDVRTILTATARRVDAARVAKTVTLQGGDKYVPEPAWTRNGAGRWFDNWYGFGLVDATAAVSMAKSYSTYLTGPMTVAGASAWSANCSVEGASLDTCGDSIALGKADGLTVAVQVGGNGVNTIEAVQLTVNLVGVSMRDIAVELISPAGTRSVLFNAFNGVKPGVANVWNLTLSSNAFNGESAHGVWKLRFVDTAQRANALPGYFQSVKLDVMGH</sequence>
<comment type="caution">
    <text evidence="10">The sequence shown here is derived from an EMBL/GenBank/DDBJ whole genome shotgun (WGS) entry which is preliminary data.</text>
</comment>
<evidence type="ECO:0000256" key="3">
    <source>
        <dbReference type="ARBA" id="ARBA00022729"/>
    </source>
</evidence>
<keyword evidence="5 8" id="KW-0720">Serine protease</keyword>